<evidence type="ECO:0000256" key="1">
    <source>
        <dbReference type="SAM" id="MobiDB-lite"/>
    </source>
</evidence>
<feature type="compositionally biased region" description="Acidic residues" evidence="1">
    <location>
        <begin position="39"/>
        <end position="51"/>
    </location>
</feature>
<comment type="caution">
    <text evidence="2">The sequence shown here is derived from an EMBL/GenBank/DDBJ whole genome shotgun (WGS) entry which is preliminary data.</text>
</comment>
<dbReference type="EMBL" id="VOIH02000012">
    <property type="protein sequence ID" value="KAF3431067.1"/>
    <property type="molecule type" value="Genomic_DNA"/>
</dbReference>
<accession>A0A8K0GJ15</accession>
<organism evidence="2 3">
    <name type="scientific">Rhamnella rubrinervis</name>
    <dbReference type="NCBI Taxonomy" id="2594499"/>
    <lineage>
        <taxon>Eukaryota</taxon>
        <taxon>Viridiplantae</taxon>
        <taxon>Streptophyta</taxon>
        <taxon>Embryophyta</taxon>
        <taxon>Tracheophyta</taxon>
        <taxon>Spermatophyta</taxon>
        <taxon>Magnoliopsida</taxon>
        <taxon>eudicotyledons</taxon>
        <taxon>Gunneridae</taxon>
        <taxon>Pentapetalae</taxon>
        <taxon>rosids</taxon>
        <taxon>fabids</taxon>
        <taxon>Rosales</taxon>
        <taxon>Rhamnaceae</taxon>
        <taxon>rhamnoid group</taxon>
        <taxon>Rhamneae</taxon>
        <taxon>Rhamnella</taxon>
    </lineage>
</organism>
<gene>
    <name evidence="2" type="ORF">FNV43_RR25797</name>
</gene>
<feature type="region of interest" description="Disordered" evidence="1">
    <location>
        <begin position="38"/>
        <end position="68"/>
    </location>
</feature>
<keyword evidence="3" id="KW-1185">Reference proteome</keyword>
<evidence type="ECO:0000313" key="2">
    <source>
        <dbReference type="EMBL" id="KAF3431067.1"/>
    </source>
</evidence>
<protein>
    <submittedName>
        <fullName evidence="2">Uncharacterized protein</fullName>
    </submittedName>
</protein>
<proteinExistence type="predicted"/>
<dbReference type="AlphaFoldDB" id="A0A8K0GJ15"/>
<reference evidence="2" key="1">
    <citation type="submission" date="2020-03" db="EMBL/GenBank/DDBJ databases">
        <title>A high-quality chromosome-level genome assembly of a woody plant with both climbing and erect habits, Rhamnella rubrinervis.</title>
        <authorList>
            <person name="Lu Z."/>
            <person name="Yang Y."/>
            <person name="Zhu X."/>
            <person name="Sun Y."/>
        </authorList>
    </citation>
    <scope>NUCLEOTIDE SEQUENCE</scope>
    <source>
        <strain evidence="2">BYM</strain>
        <tissue evidence="2">Leaf</tissue>
    </source>
</reference>
<name>A0A8K0GJ15_9ROSA</name>
<sequence>MKDTEENGEGNGLRTRSFRYEDYNNRRVFLRSYPLQWGGEEEEDNNNEENEEERKGVTNEESNYNRKKKPIKKMIMPIIHWGGGKVLILRRFKHKFTIHFIACISLGFKPPTSLISVK</sequence>
<dbReference type="OrthoDB" id="1913089at2759"/>
<dbReference type="Proteomes" id="UP000796880">
    <property type="component" value="Unassembled WGS sequence"/>
</dbReference>
<evidence type="ECO:0000313" key="3">
    <source>
        <dbReference type="Proteomes" id="UP000796880"/>
    </source>
</evidence>